<proteinExistence type="predicted"/>
<gene>
    <name evidence="2" type="ORF">FPZ41_01655</name>
</gene>
<comment type="caution">
    <text evidence="2">The sequence shown here is derived from an EMBL/GenBank/DDBJ whole genome shotgun (WGS) entry which is preliminary data.</text>
</comment>
<evidence type="ECO:0000313" key="2">
    <source>
        <dbReference type="EMBL" id="MPY47366.1"/>
    </source>
</evidence>
<accession>A0A5N8WKK3</accession>
<keyword evidence="1" id="KW-1133">Transmembrane helix</keyword>
<name>A0A5N8WKK3_9ACTN</name>
<protein>
    <submittedName>
        <fullName evidence="2">Uncharacterized protein</fullName>
    </submittedName>
</protein>
<evidence type="ECO:0000256" key="1">
    <source>
        <dbReference type="SAM" id="Phobius"/>
    </source>
</evidence>
<dbReference type="AlphaFoldDB" id="A0A5N8WKK3"/>
<reference evidence="2 3" key="1">
    <citation type="submission" date="2019-09" db="EMBL/GenBank/DDBJ databases">
        <authorList>
            <person name="Duangmal K."/>
            <person name="Teo W.F.A."/>
            <person name="Lipun K."/>
        </authorList>
    </citation>
    <scope>NUCLEOTIDE SEQUENCE [LARGE SCALE GENOMIC DNA]</scope>
    <source>
        <strain evidence="2 3">K1PN6</strain>
    </source>
</reference>
<feature type="transmembrane region" description="Helical" evidence="1">
    <location>
        <begin position="53"/>
        <end position="79"/>
    </location>
</feature>
<sequence>MAWAVDKPGVVLLLVCQLLTGFAAAVVLAFTAQAMTHNLATGTVPERLQTALPALAVVTTAAGLAGLSALVGALSIALVRELIPVWRRYLRMSLQSGRLGSPAWRCDLFR</sequence>
<dbReference type="RefSeq" id="WP_152858163.1">
    <property type="nucleotide sequence ID" value="NZ_VMNX01000002.1"/>
</dbReference>
<dbReference type="Proteomes" id="UP000373149">
    <property type="component" value="Unassembled WGS sequence"/>
</dbReference>
<organism evidence="2 3">
    <name type="scientific">Streptomyces acidicola</name>
    <dbReference type="NCBI Taxonomy" id="2596892"/>
    <lineage>
        <taxon>Bacteria</taxon>
        <taxon>Bacillati</taxon>
        <taxon>Actinomycetota</taxon>
        <taxon>Actinomycetes</taxon>
        <taxon>Kitasatosporales</taxon>
        <taxon>Streptomycetaceae</taxon>
        <taxon>Streptomyces</taxon>
    </lineage>
</organism>
<evidence type="ECO:0000313" key="3">
    <source>
        <dbReference type="Proteomes" id="UP000373149"/>
    </source>
</evidence>
<keyword evidence="3" id="KW-1185">Reference proteome</keyword>
<keyword evidence="1" id="KW-0812">Transmembrane</keyword>
<dbReference type="EMBL" id="VMNX01000002">
    <property type="protein sequence ID" value="MPY47366.1"/>
    <property type="molecule type" value="Genomic_DNA"/>
</dbReference>
<keyword evidence="1" id="KW-0472">Membrane</keyword>